<reference evidence="1" key="1">
    <citation type="submission" date="2024-03" db="EMBL/GenBank/DDBJ databases">
        <title>Whole genome sequecning of epiphytes from Marcgravia umbellata leaves.</title>
        <authorList>
            <person name="Kumar G."/>
            <person name="Savka M.A."/>
        </authorList>
    </citation>
    <scope>NUCLEOTIDE SEQUENCE</scope>
    <source>
        <strain evidence="1">RIT_BL5</strain>
    </source>
</reference>
<dbReference type="Proteomes" id="UP001380953">
    <property type="component" value="Unassembled WGS sequence"/>
</dbReference>
<name>A0ACC6PHD1_9BACL</name>
<protein>
    <submittedName>
        <fullName evidence="1">Uncharacterized protein</fullName>
    </submittedName>
</protein>
<gene>
    <name evidence="1" type="ORF">WKI47_20440</name>
</gene>
<comment type="caution">
    <text evidence="1">The sequence shown here is derived from an EMBL/GenBank/DDBJ whole genome shotgun (WGS) entry which is preliminary data.</text>
</comment>
<keyword evidence="2" id="KW-1185">Reference proteome</keyword>
<accession>A0ACC6PHD1</accession>
<evidence type="ECO:0000313" key="2">
    <source>
        <dbReference type="Proteomes" id="UP001380953"/>
    </source>
</evidence>
<proteinExistence type="predicted"/>
<evidence type="ECO:0000313" key="1">
    <source>
        <dbReference type="EMBL" id="MEJ8306280.1"/>
    </source>
</evidence>
<dbReference type="EMBL" id="JBBKAR010000052">
    <property type="protein sequence ID" value="MEJ8306280.1"/>
    <property type="molecule type" value="Genomic_DNA"/>
</dbReference>
<sequence length="61" mass="6422">MLLFAVLTTCLLVVALMLIVARKVPKKFVLPLLASAMALRLAAALPIVAGLGALANWVHTL</sequence>
<organism evidence="1 2">
    <name type="scientific">Saccharibacillus sacchari</name>
    <dbReference type="NCBI Taxonomy" id="456493"/>
    <lineage>
        <taxon>Bacteria</taxon>
        <taxon>Bacillati</taxon>
        <taxon>Bacillota</taxon>
        <taxon>Bacilli</taxon>
        <taxon>Bacillales</taxon>
        <taxon>Paenibacillaceae</taxon>
        <taxon>Saccharibacillus</taxon>
    </lineage>
</organism>